<gene>
    <name evidence="11" type="ORF">Cboi02_000034500</name>
</gene>
<dbReference type="InterPro" id="IPR048940">
    <property type="entry name" value="ATG5_HBR"/>
</dbReference>
<evidence type="ECO:0000313" key="12">
    <source>
        <dbReference type="Proteomes" id="UP001165120"/>
    </source>
</evidence>
<dbReference type="PANTHER" id="PTHR13040">
    <property type="entry name" value="AUTOPHAGY PROTEIN 5"/>
    <property type="match status" value="1"/>
</dbReference>
<keyword evidence="7" id="KW-0813">Transport</keyword>
<dbReference type="PANTHER" id="PTHR13040:SF2">
    <property type="entry name" value="AUTOPHAGY PROTEIN 5"/>
    <property type="match status" value="1"/>
</dbReference>
<evidence type="ECO:0000256" key="1">
    <source>
        <dbReference type="ARBA" id="ARBA00004623"/>
    </source>
</evidence>
<dbReference type="InterPro" id="IPR048939">
    <property type="entry name" value="ATG5_UblA"/>
</dbReference>
<dbReference type="Gene3D" id="3.10.20.90">
    <property type="entry name" value="Phosphatidylinositol 3-kinase Catalytic Subunit, Chain A, domain 1"/>
    <property type="match status" value="1"/>
</dbReference>
<evidence type="ECO:0000313" key="11">
    <source>
        <dbReference type="EMBL" id="GME66907.1"/>
    </source>
</evidence>
<evidence type="ECO:0000256" key="3">
    <source>
        <dbReference type="ARBA" id="ARBA00011554"/>
    </source>
</evidence>
<comment type="subcellular location">
    <subcellularLocation>
        <location evidence="1 7">Preautophagosomal structure membrane</location>
        <topology evidence="1 7">Peripheral membrane protein</topology>
    </subcellularLocation>
</comment>
<comment type="caution">
    <text evidence="11">The sequence shown here is derived from an EMBL/GenBank/DDBJ whole genome shotgun (WGS) entry which is preliminary data.</text>
</comment>
<dbReference type="GO" id="GO:0034045">
    <property type="term" value="C:phagophore assembly site membrane"/>
    <property type="evidence" value="ECO:0007669"/>
    <property type="project" value="UniProtKB-SubCell"/>
</dbReference>
<dbReference type="GO" id="GO:0034274">
    <property type="term" value="C:Atg12-Atg5-Atg16 complex"/>
    <property type="evidence" value="ECO:0007669"/>
    <property type="project" value="TreeGrafter"/>
</dbReference>
<comment type="similarity">
    <text evidence="2 7">Belongs to the ATG5 family.</text>
</comment>
<evidence type="ECO:0000259" key="9">
    <source>
        <dbReference type="Pfam" id="PF20637"/>
    </source>
</evidence>
<keyword evidence="6 7" id="KW-0072">Autophagy</keyword>
<dbReference type="GO" id="GO:0000422">
    <property type="term" value="P:autophagy of mitochondrion"/>
    <property type="evidence" value="ECO:0007669"/>
    <property type="project" value="TreeGrafter"/>
</dbReference>
<dbReference type="InterPro" id="IPR042527">
    <property type="entry name" value="Atg5_UblA_dom_sf"/>
</dbReference>
<dbReference type="Pfam" id="PF04106">
    <property type="entry name" value="ATG5_UblB"/>
    <property type="match status" value="1"/>
</dbReference>
<keyword evidence="4 7" id="KW-1017">Isopeptide bond</keyword>
<evidence type="ECO:0000256" key="5">
    <source>
        <dbReference type="ARBA" id="ARBA00022843"/>
    </source>
</evidence>
<feature type="domain" description="Autophagy protein ATG5 alpha-helical bundle region" evidence="9">
    <location>
        <begin position="171"/>
        <end position="227"/>
    </location>
</feature>
<dbReference type="AlphaFoldDB" id="A0A9W6STD8"/>
<organism evidence="11 12">
    <name type="scientific">Candida boidinii</name>
    <name type="common">Yeast</name>
    <dbReference type="NCBI Taxonomy" id="5477"/>
    <lineage>
        <taxon>Eukaryota</taxon>
        <taxon>Fungi</taxon>
        <taxon>Dikarya</taxon>
        <taxon>Ascomycota</taxon>
        <taxon>Saccharomycotina</taxon>
        <taxon>Pichiomycetes</taxon>
        <taxon>Pichiales</taxon>
        <taxon>Pichiaceae</taxon>
        <taxon>Ogataea</taxon>
        <taxon>Ogataea/Candida clade</taxon>
    </lineage>
</organism>
<dbReference type="GO" id="GO:0006995">
    <property type="term" value="P:cellular response to nitrogen starvation"/>
    <property type="evidence" value="ECO:0007669"/>
    <property type="project" value="TreeGrafter"/>
</dbReference>
<keyword evidence="7" id="KW-0472">Membrane</keyword>
<dbReference type="Pfam" id="PF20638">
    <property type="entry name" value="ATG5_UblA"/>
    <property type="match status" value="1"/>
</dbReference>
<evidence type="ECO:0000256" key="6">
    <source>
        <dbReference type="ARBA" id="ARBA00023006"/>
    </source>
</evidence>
<keyword evidence="5 7" id="KW-0832">Ubl conjugation</keyword>
<evidence type="ECO:0000259" key="8">
    <source>
        <dbReference type="Pfam" id="PF04106"/>
    </source>
</evidence>
<evidence type="ECO:0000256" key="2">
    <source>
        <dbReference type="ARBA" id="ARBA00006910"/>
    </source>
</evidence>
<dbReference type="EMBL" id="BSXN01000062">
    <property type="protein sequence ID" value="GME66907.1"/>
    <property type="molecule type" value="Genomic_DNA"/>
</dbReference>
<dbReference type="GO" id="GO:0005776">
    <property type="term" value="C:autophagosome"/>
    <property type="evidence" value="ECO:0007669"/>
    <property type="project" value="TreeGrafter"/>
</dbReference>
<dbReference type="GO" id="GO:0034727">
    <property type="term" value="P:piecemeal microautophagy of the nucleus"/>
    <property type="evidence" value="ECO:0007669"/>
    <property type="project" value="TreeGrafter"/>
</dbReference>
<protein>
    <recommendedName>
        <fullName evidence="7">Autophagy protein 5</fullName>
    </recommendedName>
</protein>
<evidence type="ECO:0000256" key="7">
    <source>
        <dbReference type="RuleBase" id="RU361202"/>
    </source>
</evidence>
<sequence>MSSSVGSEIISSVWKGTIKLKIALDRELTEVANGEGGDGVTIQDPRLSEEIDIPIFYTTSNRNTYFHFLLPQILFFFSDHIKDKESLSRNDWWVEFENVPLKWNWPLGLLHDIYRSYNPSNKNANAEPWDLVLKFNKNKYPISDIIPIAEEPNNNEHFSLIPLVEDPSSIKFLETYWVNQMKESCFVLNGSSKSIMNLSKESSSNLWRSVAFKNADTFEGIFRSILPKHVGLINHVPVRFYLPISNLVLQPVIAPINPETKSKTTLGEVLQKNTEDLFPASLMYTVALPVCHGVLVPMNTPIIDLFFLMKYMDGFLHINIIMAEKMVMT</sequence>
<accession>A0A9W6STD8</accession>
<evidence type="ECO:0000259" key="10">
    <source>
        <dbReference type="Pfam" id="PF20638"/>
    </source>
</evidence>
<dbReference type="Pfam" id="PF20637">
    <property type="entry name" value="ATG5_HBR"/>
    <property type="match status" value="1"/>
</dbReference>
<reference evidence="11" key="1">
    <citation type="submission" date="2023-04" db="EMBL/GenBank/DDBJ databases">
        <title>Candida boidinii NBRC 10035.</title>
        <authorList>
            <person name="Ichikawa N."/>
            <person name="Sato H."/>
            <person name="Tonouchi N."/>
        </authorList>
    </citation>
    <scope>NUCLEOTIDE SEQUENCE</scope>
    <source>
        <strain evidence="11">NBRC 10035</strain>
    </source>
</reference>
<dbReference type="Gene3D" id="3.10.20.620">
    <property type="match status" value="1"/>
</dbReference>
<feature type="domain" description="Autophagy protein ATG5 UblB" evidence="8">
    <location>
        <begin position="235"/>
        <end position="319"/>
    </location>
</feature>
<name>A0A9W6STD8_CANBO</name>
<dbReference type="GO" id="GO:0019776">
    <property type="term" value="F:Atg8-family ligase activity"/>
    <property type="evidence" value="ECO:0007669"/>
    <property type="project" value="TreeGrafter"/>
</dbReference>
<dbReference type="GO" id="GO:0044233">
    <property type="term" value="C:mitochondria-associated endoplasmic reticulum membrane contact site"/>
    <property type="evidence" value="ECO:0007669"/>
    <property type="project" value="TreeGrafter"/>
</dbReference>
<evidence type="ECO:0000256" key="4">
    <source>
        <dbReference type="ARBA" id="ARBA00022499"/>
    </source>
</evidence>
<dbReference type="Gene3D" id="1.10.246.190">
    <property type="entry name" value="Autophagy protein Apg5, helix rich domain"/>
    <property type="match status" value="1"/>
</dbReference>
<keyword evidence="12" id="KW-1185">Reference proteome</keyword>
<dbReference type="InterPro" id="IPR048318">
    <property type="entry name" value="ATG5_UblB"/>
</dbReference>
<comment type="subunit">
    <text evidence="3 7">Conjugated with ATG12.</text>
</comment>
<feature type="domain" description="Autophagy protein ATG5 UblA" evidence="10">
    <location>
        <begin position="13"/>
        <end position="135"/>
    </location>
</feature>
<comment type="function">
    <text evidence="7">Involved in cytoplasm to vacuole transport (Cvt) and autophagic vesicle formation.</text>
</comment>
<dbReference type="InterPro" id="IPR007239">
    <property type="entry name" value="Atg5"/>
</dbReference>
<proteinExistence type="inferred from homology"/>
<dbReference type="InterPro" id="IPR042526">
    <property type="entry name" value="Atg5_HR"/>
</dbReference>
<dbReference type="GO" id="GO:0061908">
    <property type="term" value="C:phagophore"/>
    <property type="evidence" value="ECO:0007669"/>
    <property type="project" value="TreeGrafter"/>
</dbReference>
<dbReference type="Proteomes" id="UP001165120">
    <property type="component" value="Unassembled WGS sequence"/>
</dbReference>